<dbReference type="GO" id="GO:0009267">
    <property type="term" value="P:cellular response to starvation"/>
    <property type="evidence" value="ECO:0007669"/>
    <property type="project" value="TreeGrafter"/>
</dbReference>
<dbReference type="GO" id="GO:0030897">
    <property type="term" value="C:HOPS complex"/>
    <property type="evidence" value="ECO:0007669"/>
    <property type="project" value="TreeGrafter"/>
</dbReference>
<proteinExistence type="predicted"/>
<gene>
    <name evidence="3" type="ORF">IV203_021144</name>
</gene>
<evidence type="ECO:0000313" key="3">
    <source>
        <dbReference type="EMBL" id="KAG7343199.1"/>
    </source>
</evidence>
<dbReference type="InterPro" id="IPR045111">
    <property type="entry name" value="Vps41/Vps8"/>
</dbReference>
<dbReference type="GO" id="GO:0034058">
    <property type="term" value="P:endosomal vesicle fusion"/>
    <property type="evidence" value="ECO:0007669"/>
    <property type="project" value="TreeGrafter"/>
</dbReference>
<dbReference type="PANTHER" id="PTHR12616">
    <property type="entry name" value="VACUOLAR PROTEIN SORTING VPS41"/>
    <property type="match status" value="1"/>
</dbReference>
<evidence type="ECO:0000259" key="2">
    <source>
        <dbReference type="Pfam" id="PF23411"/>
    </source>
</evidence>
<evidence type="ECO:0000256" key="1">
    <source>
        <dbReference type="SAM" id="MobiDB-lite"/>
    </source>
</evidence>
<name>A0A9K3PFP9_9STRA</name>
<accession>A0A9K3PFP9</accession>
<feature type="compositionally biased region" description="Acidic residues" evidence="1">
    <location>
        <begin position="760"/>
        <end position="772"/>
    </location>
</feature>
<feature type="region of interest" description="Disordered" evidence="1">
    <location>
        <begin position="316"/>
        <end position="340"/>
    </location>
</feature>
<evidence type="ECO:0000313" key="4">
    <source>
        <dbReference type="Proteomes" id="UP000693970"/>
    </source>
</evidence>
<reference evidence="3" key="2">
    <citation type="submission" date="2021-04" db="EMBL/GenBank/DDBJ databases">
        <authorList>
            <person name="Podell S."/>
        </authorList>
    </citation>
    <scope>NUCLEOTIDE SEQUENCE</scope>
    <source>
        <strain evidence="3">Hildebrandi</strain>
    </source>
</reference>
<dbReference type="Pfam" id="PF23411">
    <property type="entry name" value="Beta-prop_Vps41"/>
    <property type="match status" value="1"/>
</dbReference>
<protein>
    <recommendedName>
        <fullName evidence="2">Vps41 beta-propeller domain-containing protein</fullName>
    </recommendedName>
</protein>
<dbReference type="EMBL" id="JAGRRH010000024">
    <property type="protein sequence ID" value="KAG7343199.1"/>
    <property type="molecule type" value="Genomic_DNA"/>
</dbReference>
<dbReference type="Proteomes" id="UP000693970">
    <property type="component" value="Unassembled WGS sequence"/>
</dbReference>
<organism evidence="3 4">
    <name type="scientific">Nitzschia inconspicua</name>
    <dbReference type="NCBI Taxonomy" id="303405"/>
    <lineage>
        <taxon>Eukaryota</taxon>
        <taxon>Sar</taxon>
        <taxon>Stramenopiles</taxon>
        <taxon>Ochrophyta</taxon>
        <taxon>Bacillariophyta</taxon>
        <taxon>Bacillariophyceae</taxon>
        <taxon>Bacillariophycidae</taxon>
        <taxon>Bacillariales</taxon>
        <taxon>Bacillariaceae</taxon>
        <taxon>Nitzschia</taxon>
    </lineage>
</organism>
<dbReference type="InterPro" id="IPR057780">
    <property type="entry name" value="Beta-prop_Vps41"/>
</dbReference>
<feature type="compositionally biased region" description="Acidic residues" evidence="1">
    <location>
        <begin position="60"/>
        <end position="85"/>
    </location>
</feature>
<feature type="region of interest" description="Disordered" evidence="1">
    <location>
        <begin position="1"/>
        <end position="95"/>
    </location>
</feature>
<feature type="compositionally biased region" description="Polar residues" evidence="1">
    <location>
        <begin position="8"/>
        <end position="38"/>
    </location>
</feature>
<feature type="region of interest" description="Disordered" evidence="1">
    <location>
        <begin position="140"/>
        <end position="194"/>
    </location>
</feature>
<reference evidence="3" key="1">
    <citation type="journal article" date="2021" name="Sci. Rep.">
        <title>Diploid genomic architecture of Nitzschia inconspicua, an elite biomass production diatom.</title>
        <authorList>
            <person name="Oliver A."/>
            <person name="Podell S."/>
            <person name="Pinowska A."/>
            <person name="Traller J.C."/>
            <person name="Smith S.R."/>
            <person name="McClure R."/>
            <person name="Beliaev A."/>
            <person name="Bohutskyi P."/>
            <person name="Hill E.A."/>
            <person name="Rabines A."/>
            <person name="Zheng H."/>
            <person name="Allen L.Z."/>
            <person name="Kuo A."/>
            <person name="Grigoriev I.V."/>
            <person name="Allen A.E."/>
            <person name="Hazlebeck D."/>
            <person name="Allen E.E."/>
        </authorList>
    </citation>
    <scope>NUCLEOTIDE SEQUENCE</scope>
    <source>
        <strain evidence="3">Hildebrandi</strain>
    </source>
</reference>
<dbReference type="GO" id="GO:0005770">
    <property type="term" value="C:late endosome"/>
    <property type="evidence" value="ECO:0007669"/>
    <property type="project" value="TreeGrafter"/>
</dbReference>
<dbReference type="OrthoDB" id="244107at2759"/>
<feature type="region of interest" description="Disordered" evidence="1">
    <location>
        <begin position="751"/>
        <end position="772"/>
    </location>
</feature>
<feature type="compositionally biased region" description="Basic and acidic residues" evidence="1">
    <location>
        <begin position="41"/>
        <end position="58"/>
    </location>
</feature>
<feature type="domain" description="Vps41 beta-propeller" evidence="2">
    <location>
        <begin position="413"/>
        <end position="629"/>
    </location>
</feature>
<sequence length="1587" mass="176598">MTKDDGSPRTSITSSPSQKTTDNASTTTCNVQDVTTSLALPHREGENVFTSTEDRTVSTEDFDNDGYDNEDDDVDEDDDDDDDGTNQEMPLLNYSRLFSASLPRKMESEKKNDETTNHSYSYFKPSCTCSELTVIRVDPEDLTPSGGSATNNTFATSATTTTTTSTSSASSSPILPQHTTTTSTTTSQASNSLRQQQQLLTSDLWQQPHLIMACGWEANNTITLTNVRTDGTSLPVVFVGTTSTSADSGSSATTGSSAATIKLAVRETESTHSVVDMSFDASGTVLGAIDEGGTCAIWEMKYTATLQPNSLLFLSQSHHQSTSRPTTTTTRPTSETTVGNNNMFSNWMSALTGMPPLSSQNQEADAATVRESSQSTSTSSEPVTSSVDGMRATLTAQLVSQPSRINYPSSWGPPTCMVLEPSFKRKREKSLLVGFANGRLVLTKRGNFFQRRNDTVLYQAGNTAVDAQQSQYRGIETVAWRASLVAWADSNGIKLLDMEHLTRIAHIDRPTGARPSLYPTVRDLQPTLFFETSNHLLVAWGDCLMQMQVDEHVEPVGIGSSGSGEGNMIPPAEVKKRRTVQCTMAWELDCVACDAVPLDANHIAVLGLVPMPEAEKESDNTQPSDTVANSRNDVELQILSRIDGSISHCDSLPLLRSASHSPPDSALHFRLLSSFALPRMDDSEETKVLQSRLGNGNDLGFVGIDVEFDLNQNLFSGTNVAARRRIEYRDPHLQWKLDNIVYNTKGNVSVTSNDDPIGNNDDDEDEETKSVDSDDYECVLRPIETFEVWQGLDLEQKAPAPTMIVCSASDAVLSLVSTIDDAVANALFRRKCAMALKLAVRHRRRIRHYKLDDLANRYIEAILRIRRPETSELEMIPASLSLRRMQLAVKAMPILFGNKITLWEKWMKELENLPGALFLARKYLPVRDPILPASIYGRALEQMLIDSEKLTQMMREDIPLQPNVDIDGTKHFLESLIAWGPTKVLKEYIKLYKYSRDLRKGDKTINEDLKGAETALQRRYMQTASVYMQFPVRDDVHSYEGASHRFDAEKDESQDSLFEISKLLSIISPRTPLVMTIDEADCAADTALPHMILPNNHTSLEAMARLRMMQGQYDLALKCFLAIGACHCTESLESFESRAIDIVNGSLLNEFEPPVRIGTFCYDYILVLIESQHLNQCLLQDDFVLSTDSKLYKPLFALLRLVGLQRLGNFLIEHCVSPDFSYNMTLSEASPGVKSTDNPLHHVQRREPLPLDQVAKQLESSPALLHWYLHLVFTRRPELYIKFPNNAVPPKAVTALHRQHFQLYVDFAGKHRDSTRALASTQQYNAESTSTPMLSFLKASLTLGGLLPTDARRVLEIERSKRRESEEEDDELEPPEVLESSPLFALELAYIIENYSDQTEKVSLSILNLYLLGCKSLMLSVSFAQRQKQYSSLLWDRLISYCTEKTSDGILFGELLESAAYSGADLARLVERIPPGMVVEGLRPRLVAAVADYRMKLEIYTAATAAGSEEAIVLMREIAQRSRRGVRYSFGKHQVKSYAELISERNSEDKGVIGEKITEEIPTALSRDLTIRSRPTHSRLAYTISTR</sequence>
<feature type="compositionally biased region" description="Low complexity" evidence="1">
    <location>
        <begin position="148"/>
        <end position="172"/>
    </location>
</feature>
<comment type="caution">
    <text evidence="3">The sequence shown here is derived from an EMBL/GenBank/DDBJ whole genome shotgun (WGS) entry which is preliminary data.</text>
</comment>
<dbReference type="GO" id="GO:0006623">
    <property type="term" value="P:protein targeting to vacuole"/>
    <property type="evidence" value="ECO:0007669"/>
    <property type="project" value="InterPro"/>
</dbReference>
<dbReference type="PANTHER" id="PTHR12616:SF1">
    <property type="entry name" value="VACUOLAR PROTEIN SORTING-ASSOCIATED PROTEIN 41 HOMOLOG"/>
    <property type="match status" value="1"/>
</dbReference>
<feature type="compositionally biased region" description="Low complexity" evidence="1">
    <location>
        <begin position="316"/>
        <end position="337"/>
    </location>
</feature>
<dbReference type="GO" id="GO:0016236">
    <property type="term" value="P:macroautophagy"/>
    <property type="evidence" value="ECO:0007669"/>
    <property type="project" value="TreeGrafter"/>
</dbReference>
<feature type="region of interest" description="Disordered" evidence="1">
    <location>
        <begin position="354"/>
        <end position="387"/>
    </location>
</feature>
<feature type="compositionally biased region" description="Low complexity" evidence="1">
    <location>
        <begin position="369"/>
        <end position="387"/>
    </location>
</feature>
<keyword evidence="4" id="KW-1185">Reference proteome</keyword>